<evidence type="ECO:0000256" key="2">
    <source>
        <dbReference type="ARBA" id="ARBA00006840"/>
    </source>
</evidence>
<dbReference type="CDD" id="cd03127">
    <property type="entry name" value="tetraspanin_LEL"/>
    <property type="match status" value="1"/>
</dbReference>
<dbReference type="InterPro" id="IPR018499">
    <property type="entry name" value="Tetraspanin/Peripherin"/>
</dbReference>
<name>A0ABP0FSE7_CLALP</name>
<evidence type="ECO:0000256" key="1">
    <source>
        <dbReference type="ARBA" id="ARBA00004141"/>
    </source>
</evidence>
<comment type="subcellular location">
    <subcellularLocation>
        <location evidence="1 6">Membrane</location>
        <topology evidence="1 6">Multi-pass membrane protein</topology>
    </subcellularLocation>
</comment>
<feature type="transmembrane region" description="Helical" evidence="6">
    <location>
        <begin position="97"/>
        <end position="121"/>
    </location>
</feature>
<dbReference type="Pfam" id="PF00335">
    <property type="entry name" value="Tetraspanin"/>
    <property type="match status" value="1"/>
</dbReference>
<keyword evidence="5 6" id="KW-0472">Membrane</keyword>
<dbReference type="InterPro" id="IPR000301">
    <property type="entry name" value="Tetraspanin_animals"/>
</dbReference>
<proteinExistence type="inferred from homology"/>
<accession>A0ABP0FSE7</accession>
<evidence type="ECO:0000256" key="5">
    <source>
        <dbReference type="ARBA" id="ARBA00023136"/>
    </source>
</evidence>
<comment type="caution">
    <text evidence="7">The sequence shown here is derived from an EMBL/GenBank/DDBJ whole genome shotgun (WGS) entry which is preliminary data.</text>
</comment>
<evidence type="ECO:0000256" key="3">
    <source>
        <dbReference type="ARBA" id="ARBA00022692"/>
    </source>
</evidence>
<evidence type="ECO:0000256" key="4">
    <source>
        <dbReference type="ARBA" id="ARBA00022989"/>
    </source>
</evidence>
<dbReference type="Gene3D" id="1.10.1450.10">
    <property type="entry name" value="Tetraspanin"/>
    <property type="match status" value="1"/>
</dbReference>
<dbReference type="EMBL" id="CAWYQH010000079">
    <property type="protein sequence ID" value="CAK8681332.1"/>
    <property type="molecule type" value="Genomic_DNA"/>
</dbReference>
<evidence type="ECO:0000313" key="8">
    <source>
        <dbReference type="Proteomes" id="UP001642483"/>
    </source>
</evidence>
<feature type="transmembrane region" description="Helical" evidence="6">
    <location>
        <begin position="68"/>
        <end position="90"/>
    </location>
</feature>
<keyword evidence="4 6" id="KW-1133">Transmembrane helix</keyword>
<dbReference type="InterPro" id="IPR008952">
    <property type="entry name" value="Tetraspanin_EC2_sf"/>
</dbReference>
<keyword evidence="3 6" id="KW-0812">Transmembrane</keyword>
<dbReference type="PIRSF" id="PIRSF002419">
    <property type="entry name" value="Tetraspanin"/>
    <property type="match status" value="1"/>
</dbReference>
<evidence type="ECO:0000256" key="6">
    <source>
        <dbReference type="RuleBase" id="RU361218"/>
    </source>
</evidence>
<sequence length="251" mass="27671">MELSEKLALTEPEDRSSSKWLKCVLCLMNFSFFFGGIFLGIFALSSLLERNVLYQLILISDSVVLRRAFIILLVGACLLLINAALGLFGVTTENRYFLSICLILNSIGFGIFLTTLVYIFIKFNDMKMMLLSVISSNAGCMKSDPLFPALKLIEESFRCCGVNGPGDYHCRPIPTSCYGNSSVFSNSSHYRSGEALFTSGCASYSQLLLDVAGGVGLFVLIMEIPAALLAAWLISRLKNSQAHTEYPRTMQ</sequence>
<dbReference type="Proteomes" id="UP001642483">
    <property type="component" value="Unassembled WGS sequence"/>
</dbReference>
<protein>
    <recommendedName>
        <fullName evidence="6">Tetraspanin</fullName>
    </recommendedName>
</protein>
<reference evidence="7 8" key="1">
    <citation type="submission" date="2024-02" db="EMBL/GenBank/DDBJ databases">
        <authorList>
            <person name="Daric V."/>
            <person name="Darras S."/>
        </authorList>
    </citation>
    <scope>NUCLEOTIDE SEQUENCE [LARGE SCALE GENOMIC DNA]</scope>
</reference>
<feature type="transmembrane region" description="Helical" evidence="6">
    <location>
        <begin position="215"/>
        <end position="234"/>
    </location>
</feature>
<gene>
    <name evidence="7" type="ORF">CVLEPA_LOCUS11544</name>
</gene>
<organism evidence="7 8">
    <name type="scientific">Clavelina lepadiformis</name>
    <name type="common">Light-bulb sea squirt</name>
    <name type="synonym">Ascidia lepadiformis</name>
    <dbReference type="NCBI Taxonomy" id="159417"/>
    <lineage>
        <taxon>Eukaryota</taxon>
        <taxon>Metazoa</taxon>
        <taxon>Chordata</taxon>
        <taxon>Tunicata</taxon>
        <taxon>Ascidiacea</taxon>
        <taxon>Aplousobranchia</taxon>
        <taxon>Clavelinidae</taxon>
        <taxon>Clavelina</taxon>
    </lineage>
</organism>
<keyword evidence="8" id="KW-1185">Reference proteome</keyword>
<comment type="similarity">
    <text evidence="2 6">Belongs to the tetraspanin (TM4SF) family.</text>
</comment>
<feature type="transmembrane region" description="Helical" evidence="6">
    <location>
        <begin position="20"/>
        <end position="48"/>
    </location>
</feature>
<evidence type="ECO:0000313" key="7">
    <source>
        <dbReference type="EMBL" id="CAK8681332.1"/>
    </source>
</evidence>
<dbReference type="SUPFAM" id="SSF48652">
    <property type="entry name" value="Tetraspanin"/>
    <property type="match status" value="1"/>
</dbReference>